<name>A0A8B8BE59_CRAVI</name>
<feature type="region of interest" description="Disordered" evidence="1">
    <location>
        <begin position="1"/>
        <end position="41"/>
    </location>
</feature>
<dbReference type="Proteomes" id="UP000694844">
    <property type="component" value="Chromosome 8"/>
</dbReference>
<accession>A0A8B8BE59</accession>
<protein>
    <submittedName>
        <fullName evidence="3">Uncharacterized protein LOC111109278</fullName>
    </submittedName>
</protein>
<dbReference type="AlphaFoldDB" id="A0A8B8BE59"/>
<sequence>MIYMKGKDPKSPGTVGKRRKVVSKSPGADNQLYLGSQENTDSHKELLTQSLSDEDFEESIKEFFEALKLQDDVPLEGPRTLLRSLVDPENIIPCEDFYIDLSLFL</sequence>
<dbReference type="RefSeq" id="XP_022301069.1">
    <property type="nucleotide sequence ID" value="XM_022445361.1"/>
</dbReference>
<proteinExistence type="predicted"/>
<evidence type="ECO:0000313" key="2">
    <source>
        <dbReference type="Proteomes" id="UP000694844"/>
    </source>
</evidence>
<organism evidence="2 3">
    <name type="scientific">Crassostrea virginica</name>
    <name type="common">Eastern oyster</name>
    <dbReference type="NCBI Taxonomy" id="6565"/>
    <lineage>
        <taxon>Eukaryota</taxon>
        <taxon>Metazoa</taxon>
        <taxon>Spiralia</taxon>
        <taxon>Lophotrochozoa</taxon>
        <taxon>Mollusca</taxon>
        <taxon>Bivalvia</taxon>
        <taxon>Autobranchia</taxon>
        <taxon>Pteriomorphia</taxon>
        <taxon>Ostreida</taxon>
        <taxon>Ostreoidea</taxon>
        <taxon>Ostreidae</taxon>
        <taxon>Crassostrea</taxon>
    </lineage>
</organism>
<dbReference type="GeneID" id="111109278"/>
<evidence type="ECO:0000313" key="3">
    <source>
        <dbReference type="RefSeq" id="XP_022301069.1"/>
    </source>
</evidence>
<reference evidence="3" key="1">
    <citation type="submission" date="2025-08" db="UniProtKB">
        <authorList>
            <consortium name="RefSeq"/>
        </authorList>
    </citation>
    <scope>IDENTIFICATION</scope>
    <source>
        <tissue evidence="3">Whole sample</tissue>
    </source>
</reference>
<keyword evidence="2" id="KW-1185">Reference proteome</keyword>
<feature type="compositionally biased region" description="Basic and acidic residues" evidence="1">
    <location>
        <begin position="1"/>
        <end position="10"/>
    </location>
</feature>
<evidence type="ECO:0000256" key="1">
    <source>
        <dbReference type="SAM" id="MobiDB-lite"/>
    </source>
</evidence>
<dbReference type="KEGG" id="cvn:111109278"/>
<gene>
    <name evidence="3" type="primary">LOC111109278</name>
</gene>